<evidence type="ECO:0000313" key="2">
    <source>
        <dbReference type="EMBL" id="TKW09351.1"/>
    </source>
</evidence>
<organism evidence="2 3">
    <name type="scientific">Setaria viridis</name>
    <name type="common">Green bristlegrass</name>
    <name type="synonym">Setaria italica subsp. viridis</name>
    <dbReference type="NCBI Taxonomy" id="4556"/>
    <lineage>
        <taxon>Eukaryota</taxon>
        <taxon>Viridiplantae</taxon>
        <taxon>Streptophyta</taxon>
        <taxon>Embryophyta</taxon>
        <taxon>Tracheophyta</taxon>
        <taxon>Spermatophyta</taxon>
        <taxon>Magnoliopsida</taxon>
        <taxon>Liliopsida</taxon>
        <taxon>Poales</taxon>
        <taxon>Poaceae</taxon>
        <taxon>PACMAD clade</taxon>
        <taxon>Panicoideae</taxon>
        <taxon>Panicodae</taxon>
        <taxon>Paniceae</taxon>
        <taxon>Cenchrinae</taxon>
        <taxon>Setaria</taxon>
    </lineage>
</organism>
<evidence type="ECO:0000256" key="1">
    <source>
        <dbReference type="SAM" id="SignalP"/>
    </source>
</evidence>
<dbReference type="Gramene" id="TKW09351">
    <property type="protein sequence ID" value="TKW09351"/>
    <property type="gene ID" value="SEVIR_6G088650v2"/>
</dbReference>
<name>A0A4U6U1L1_SETVI</name>
<accession>A0A4U6U1L1</accession>
<dbReference type="Proteomes" id="UP000298652">
    <property type="component" value="Chromosome 6"/>
</dbReference>
<keyword evidence="3" id="KW-1185">Reference proteome</keyword>
<keyword evidence="1" id="KW-0732">Signal</keyword>
<reference evidence="2" key="1">
    <citation type="submission" date="2019-03" db="EMBL/GenBank/DDBJ databases">
        <title>WGS assembly of Setaria viridis.</title>
        <authorList>
            <person name="Huang P."/>
            <person name="Jenkins J."/>
            <person name="Grimwood J."/>
            <person name="Barry K."/>
            <person name="Healey A."/>
            <person name="Mamidi S."/>
            <person name="Sreedasyam A."/>
            <person name="Shu S."/>
            <person name="Feldman M."/>
            <person name="Wu J."/>
            <person name="Yu Y."/>
            <person name="Chen C."/>
            <person name="Johnson J."/>
            <person name="Rokhsar D."/>
            <person name="Baxter I."/>
            <person name="Schmutz J."/>
            <person name="Brutnell T."/>
            <person name="Kellogg E."/>
        </authorList>
    </citation>
    <scope>NUCLEOTIDE SEQUENCE [LARGE SCALE GENOMIC DNA]</scope>
</reference>
<evidence type="ECO:0000313" key="3">
    <source>
        <dbReference type="Proteomes" id="UP000298652"/>
    </source>
</evidence>
<dbReference type="AlphaFoldDB" id="A0A4U6U1L1"/>
<feature type="signal peptide" evidence="1">
    <location>
        <begin position="1"/>
        <end position="16"/>
    </location>
</feature>
<sequence>MVIFFLFFLFFDICFSFFFLEQSRSVGMHVLGNICHSTLTMG</sequence>
<protein>
    <submittedName>
        <fullName evidence="2">Uncharacterized protein</fullName>
    </submittedName>
</protein>
<proteinExistence type="predicted"/>
<dbReference type="EMBL" id="CM016557">
    <property type="protein sequence ID" value="TKW09351.1"/>
    <property type="molecule type" value="Genomic_DNA"/>
</dbReference>
<feature type="chain" id="PRO_5020318111" evidence="1">
    <location>
        <begin position="17"/>
        <end position="42"/>
    </location>
</feature>
<gene>
    <name evidence="2" type="ORF">SEVIR_6G088650v2</name>
</gene>